<dbReference type="InterPro" id="IPR043502">
    <property type="entry name" value="DNA/RNA_pol_sf"/>
</dbReference>
<reference evidence="2 3" key="1">
    <citation type="journal article" date="2021" name="Elife">
        <title>Chloroplast acquisition without the gene transfer in kleptoplastic sea slugs, Plakobranchus ocellatus.</title>
        <authorList>
            <person name="Maeda T."/>
            <person name="Takahashi S."/>
            <person name="Yoshida T."/>
            <person name="Shimamura S."/>
            <person name="Takaki Y."/>
            <person name="Nagai Y."/>
            <person name="Toyoda A."/>
            <person name="Suzuki Y."/>
            <person name="Arimoto A."/>
            <person name="Ishii H."/>
            <person name="Satoh N."/>
            <person name="Nishiyama T."/>
            <person name="Hasebe M."/>
            <person name="Maruyama T."/>
            <person name="Minagawa J."/>
            <person name="Obokata J."/>
            <person name="Shigenobu S."/>
        </authorList>
    </citation>
    <scope>NUCLEOTIDE SEQUENCE [LARGE SCALE GENOMIC DNA]</scope>
</reference>
<evidence type="ECO:0000313" key="3">
    <source>
        <dbReference type="Proteomes" id="UP000735302"/>
    </source>
</evidence>
<gene>
    <name evidence="2" type="ORF">PoB_007311400</name>
</gene>
<dbReference type="EMBL" id="BLXT01008200">
    <property type="protein sequence ID" value="GFO46609.1"/>
    <property type="molecule type" value="Genomic_DNA"/>
</dbReference>
<name>A0AAV4DQY5_9GAST</name>
<dbReference type="InterPro" id="IPR000477">
    <property type="entry name" value="RT_dom"/>
</dbReference>
<dbReference type="Pfam" id="PF00078">
    <property type="entry name" value="RVT_1"/>
    <property type="match status" value="1"/>
</dbReference>
<evidence type="ECO:0000259" key="1">
    <source>
        <dbReference type="PROSITE" id="PS50878"/>
    </source>
</evidence>
<keyword evidence="2" id="KW-0548">Nucleotidyltransferase</keyword>
<dbReference type="PROSITE" id="PS50878">
    <property type="entry name" value="RT_POL"/>
    <property type="match status" value="1"/>
</dbReference>
<evidence type="ECO:0000313" key="2">
    <source>
        <dbReference type="EMBL" id="GFO46609.1"/>
    </source>
</evidence>
<dbReference type="GO" id="GO:0003964">
    <property type="term" value="F:RNA-directed DNA polymerase activity"/>
    <property type="evidence" value="ECO:0007669"/>
    <property type="project" value="UniProtKB-KW"/>
</dbReference>
<keyword evidence="3" id="KW-1185">Reference proteome</keyword>
<comment type="caution">
    <text evidence="2">The sequence shown here is derived from an EMBL/GenBank/DDBJ whole genome shotgun (WGS) entry which is preliminary data.</text>
</comment>
<dbReference type="Proteomes" id="UP000735302">
    <property type="component" value="Unassembled WGS sequence"/>
</dbReference>
<accession>A0AAV4DQY5</accession>
<dbReference type="PANTHER" id="PTHR33332">
    <property type="entry name" value="REVERSE TRANSCRIPTASE DOMAIN-CONTAINING PROTEIN"/>
    <property type="match status" value="1"/>
</dbReference>
<organism evidence="2 3">
    <name type="scientific">Plakobranchus ocellatus</name>
    <dbReference type="NCBI Taxonomy" id="259542"/>
    <lineage>
        <taxon>Eukaryota</taxon>
        <taxon>Metazoa</taxon>
        <taxon>Spiralia</taxon>
        <taxon>Lophotrochozoa</taxon>
        <taxon>Mollusca</taxon>
        <taxon>Gastropoda</taxon>
        <taxon>Heterobranchia</taxon>
        <taxon>Euthyneura</taxon>
        <taxon>Panpulmonata</taxon>
        <taxon>Sacoglossa</taxon>
        <taxon>Placobranchoidea</taxon>
        <taxon>Plakobranchidae</taxon>
        <taxon>Plakobranchus</taxon>
    </lineage>
</organism>
<dbReference type="AlphaFoldDB" id="A0AAV4DQY5"/>
<keyword evidence="2" id="KW-0695">RNA-directed DNA polymerase</keyword>
<protein>
    <submittedName>
        <fullName evidence="2">Reverse transcriptase-like protein</fullName>
    </submittedName>
</protein>
<feature type="domain" description="Reverse transcriptase" evidence="1">
    <location>
        <begin position="1"/>
        <end position="286"/>
    </location>
</feature>
<dbReference type="SUPFAM" id="SSF56672">
    <property type="entry name" value="DNA/RNA polymerases"/>
    <property type="match status" value="1"/>
</dbReference>
<proteinExistence type="predicted"/>
<sequence length="288" mass="32942">MNQLITVPTHRCGHTLDYLITSCSNSLILDHQVFDKAISDHFLIIADIDISKPKQEKRTVTSRNLKQLDTSVLKDMLKNCLSTTTVENADHLNQAMKTAIDHCAPVRTRTISARPISPWFSLEIKEAKRLRCQAERKWALLWLRSYLEYRTQSVQINNDRSDITVLKYGVPQGSVLGPILFTLYTQPIVKILTSHNFNYHFYADDSQIYIDGTIEDLSNLISNTQNCIEDIKTWMTNNKLKLNEETTEIILLGHPRFANDLQNVTINLSGHEITCEQTVKNLGVNIDQ</sequence>
<keyword evidence="2" id="KW-0808">Transferase</keyword>